<reference evidence="1" key="3">
    <citation type="submission" date="2020-06" db="EMBL/GenBank/DDBJ databases">
        <title>Helianthus annuus Genome sequencing and assembly Release 2.</title>
        <authorList>
            <person name="Gouzy J."/>
            <person name="Langlade N."/>
            <person name="Munos S."/>
        </authorList>
    </citation>
    <scope>NUCLEOTIDE SEQUENCE</scope>
    <source>
        <tissue evidence="1">Leaves</tissue>
    </source>
</reference>
<dbReference type="EMBL" id="MNCJ02000316">
    <property type="protein sequence ID" value="KAF5824097.1"/>
    <property type="molecule type" value="Genomic_DNA"/>
</dbReference>
<evidence type="ECO:0000313" key="2">
    <source>
        <dbReference type="EMBL" id="OTG38540.1"/>
    </source>
</evidence>
<protein>
    <submittedName>
        <fullName evidence="2">Uncharacterized protein</fullName>
    </submittedName>
</protein>
<reference evidence="1 3" key="1">
    <citation type="journal article" date="2017" name="Nature">
        <title>The sunflower genome provides insights into oil metabolism, flowering and Asterid evolution.</title>
        <authorList>
            <person name="Badouin H."/>
            <person name="Gouzy J."/>
            <person name="Grassa C.J."/>
            <person name="Murat F."/>
            <person name="Staton S.E."/>
            <person name="Cottret L."/>
            <person name="Lelandais-Briere C."/>
            <person name="Owens G.L."/>
            <person name="Carrere S."/>
            <person name="Mayjonade B."/>
            <person name="Legrand L."/>
            <person name="Gill N."/>
            <person name="Kane N.C."/>
            <person name="Bowers J.E."/>
            <person name="Hubner S."/>
            <person name="Bellec A."/>
            <person name="Berard A."/>
            <person name="Berges H."/>
            <person name="Blanchet N."/>
            <person name="Boniface M.C."/>
            <person name="Brunel D."/>
            <person name="Catrice O."/>
            <person name="Chaidir N."/>
            <person name="Claudel C."/>
            <person name="Donnadieu C."/>
            <person name="Faraut T."/>
            <person name="Fievet G."/>
            <person name="Helmstetter N."/>
            <person name="King M."/>
            <person name="Knapp S.J."/>
            <person name="Lai Z."/>
            <person name="Le Paslier M.C."/>
            <person name="Lippi Y."/>
            <person name="Lorenzon L."/>
            <person name="Mandel J.R."/>
            <person name="Marage G."/>
            <person name="Marchand G."/>
            <person name="Marquand E."/>
            <person name="Bret-Mestries E."/>
            <person name="Morien E."/>
            <person name="Nambeesan S."/>
            <person name="Nguyen T."/>
            <person name="Pegot-Espagnet P."/>
            <person name="Pouilly N."/>
            <person name="Raftis F."/>
            <person name="Sallet E."/>
            <person name="Schiex T."/>
            <person name="Thomas J."/>
            <person name="Vandecasteele C."/>
            <person name="Vares D."/>
            <person name="Vear F."/>
            <person name="Vautrin S."/>
            <person name="Crespi M."/>
            <person name="Mangin B."/>
            <person name="Burke J.M."/>
            <person name="Salse J."/>
            <person name="Munos S."/>
            <person name="Vincourt P."/>
            <person name="Rieseberg L.H."/>
            <person name="Langlade N.B."/>
        </authorList>
    </citation>
    <scope>NUCLEOTIDE SEQUENCE [LARGE SCALE GENOMIC DNA]</scope>
    <source>
        <strain evidence="3">cv. SF193</strain>
        <tissue evidence="1">Leaves</tissue>
    </source>
</reference>
<dbReference type="STRING" id="4232.A0A251VSG4"/>
<dbReference type="PANTHER" id="PTHR45978">
    <property type="entry name" value="SPX DOMAIN-CONTAINING PROTEIN 3"/>
    <property type="match status" value="1"/>
</dbReference>
<gene>
    <name evidence="2" type="ORF">HannXRQ_Chr01g0030801</name>
    <name evidence="1" type="ORF">HanXRQr2_Chr01g0045381</name>
</gene>
<keyword evidence="3" id="KW-1185">Reference proteome</keyword>
<evidence type="ECO:0000313" key="3">
    <source>
        <dbReference type="Proteomes" id="UP000215914"/>
    </source>
</evidence>
<organism evidence="2 3">
    <name type="scientific">Helianthus annuus</name>
    <name type="common">Common sunflower</name>
    <dbReference type="NCBI Taxonomy" id="4232"/>
    <lineage>
        <taxon>Eukaryota</taxon>
        <taxon>Viridiplantae</taxon>
        <taxon>Streptophyta</taxon>
        <taxon>Embryophyta</taxon>
        <taxon>Tracheophyta</taxon>
        <taxon>Spermatophyta</taxon>
        <taxon>Magnoliopsida</taxon>
        <taxon>eudicotyledons</taxon>
        <taxon>Gunneridae</taxon>
        <taxon>Pentapetalae</taxon>
        <taxon>asterids</taxon>
        <taxon>campanulids</taxon>
        <taxon>Asterales</taxon>
        <taxon>Asteraceae</taxon>
        <taxon>Asteroideae</taxon>
        <taxon>Heliantheae alliance</taxon>
        <taxon>Heliantheae</taxon>
        <taxon>Helianthus</taxon>
    </lineage>
</organism>
<reference evidence="2" key="2">
    <citation type="submission" date="2017-02" db="EMBL/GenBank/DDBJ databases">
        <title>Sunflower complete genome.</title>
        <authorList>
            <person name="Langlade N."/>
            <person name="Munos S."/>
        </authorList>
    </citation>
    <scope>NUCLEOTIDE SEQUENCE [LARGE SCALE GENOMIC DNA]</scope>
    <source>
        <tissue evidence="2">Leaves</tissue>
    </source>
</reference>
<dbReference type="Gramene" id="mRNA:HanXRQr2_Chr01g0045381">
    <property type="protein sequence ID" value="CDS:HanXRQr2_Chr01g0045381.1"/>
    <property type="gene ID" value="HanXRQr2_Chr01g0045381"/>
</dbReference>
<name>A0A251VSG4_HELAN</name>
<dbReference type="AlphaFoldDB" id="A0A251VSG4"/>
<evidence type="ECO:0000313" key="1">
    <source>
        <dbReference type="EMBL" id="KAF5824097.1"/>
    </source>
</evidence>
<dbReference type="Proteomes" id="UP000215914">
    <property type="component" value="Chromosome 1"/>
</dbReference>
<proteinExistence type="predicted"/>
<dbReference type="GO" id="GO:0016036">
    <property type="term" value="P:cellular response to phosphate starvation"/>
    <property type="evidence" value="ECO:0007669"/>
    <property type="project" value="InterPro"/>
</dbReference>
<sequence>MKKLPVSTPKYDLLPLINTITASLTWYDVEKHVHTSSINFVNTSRSIFEGLVKILKKHDKLSGKLSGALVRLPFIQKVLNESFYKTDVLNNLVKKCETMLGQLFSMNEQQSSSFESTRRIEDDEPKEKSFIEVPKELIDIKNMENTYMKLTLSALEILKEIRSGSSVQQCVKMEEV</sequence>
<dbReference type="InterPro" id="IPR031142">
    <property type="entry name" value="SPX_prot"/>
</dbReference>
<accession>A0A251VSG4</accession>
<dbReference type="EMBL" id="CM007890">
    <property type="protein sequence ID" value="OTG38540.1"/>
    <property type="molecule type" value="Genomic_DNA"/>
</dbReference>
<dbReference type="InParanoid" id="A0A251VSG4"/>
<dbReference type="PANTHER" id="PTHR45978:SF3">
    <property type="entry name" value="SPX DOMAIN-CONTAINING PROTEIN 1-LIKE"/>
    <property type="match status" value="1"/>
</dbReference>